<dbReference type="RefSeq" id="WP_084335307.1">
    <property type="nucleotide sequence ID" value="NZ_CBKZNZ010000088.1"/>
</dbReference>
<name>A0A1G9LVU1_9PSED</name>
<dbReference type="SUPFAM" id="SSF69635">
    <property type="entry name" value="Type III secretory system chaperone-like"/>
    <property type="match status" value="1"/>
</dbReference>
<dbReference type="InterPro" id="IPR010261">
    <property type="entry name" value="Tir_chaperone"/>
</dbReference>
<keyword evidence="2" id="KW-1185">Reference proteome</keyword>
<dbReference type="CDD" id="cd17034">
    <property type="entry name" value="T3SC_IA_ShcO1-like"/>
    <property type="match status" value="1"/>
</dbReference>
<dbReference type="Gene3D" id="3.30.1460.10">
    <property type="match status" value="1"/>
</dbReference>
<accession>A0A1G9LVU1</accession>
<dbReference type="AlphaFoldDB" id="A0A1G9LVU1"/>
<proteinExistence type="predicted"/>
<evidence type="ECO:0000313" key="1">
    <source>
        <dbReference type="EMBL" id="SDL65831.1"/>
    </source>
</evidence>
<dbReference type="Pfam" id="PF05932">
    <property type="entry name" value="CesT"/>
    <property type="match status" value="1"/>
</dbReference>
<evidence type="ECO:0000313" key="2">
    <source>
        <dbReference type="Proteomes" id="UP000198706"/>
    </source>
</evidence>
<reference evidence="1 2" key="1">
    <citation type="submission" date="2016-10" db="EMBL/GenBank/DDBJ databases">
        <authorList>
            <person name="de Groot N.N."/>
        </authorList>
    </citation>
    <scope>NUCLEOTIDE SEQUENCE [LARGE SCALE GENOMIC DNA]</scope>
    <source>
        <strain evidence="1 2">JCM 21544</strain>
    </source>
</reference>
<dbReference type="Proteomes" id="UP000198706">
    <property type="component" value="Unassembled WGS sequence"/>
</dbReference>
<dbReference type="STRING" id="137658.SAMN05216186_12647"/>
<gene>
    <name evidence="1" type="ORF">SAMN05216186_12647</name>
</gene>
<organism evidence="1 2">
    <name type="scientific">Pseudomonas indica</name>
    <dbReference type="NCBI Taxonomy" id="137658"/>
    <lineage>
        <taxon>Bacteria</taxon>
        <taxon>Pseudomonadati</taxon>
        <taxon>Pseudomonadota</taxon>
        <taxon>Gammaproteobacteria</taxon>
        <taxon>Pseudomonadales</taxon>
        <taxon>Pseudomonadaceae</taxon>
        <taxon>Pseudomonas</taxon>
    </lineage>
</organism>
<dbReference type="EMBL" id="FNFD01000026">
    <property type="protein sequence ID" value="SDL65831.1"/>
    <property type="molecule type" value="Genomic_DNA"/>
</dbReference>
<dbReference type="GO" id="GO:0030254">
    <property type="term" value="P:protein secretion by the type III secretion system"/>
    <property type="evidence" value="ECO:0007669"/>
    <property type="project" value="InterPro"/>
</dbReference>
<protein>
    <submittedName>
        <fullName evidence="1">Tir chaperone protein (CesT) family protein</fullName>
    </submittedName>
</protein>
<sequence length="167" mass="18398">MTSIQAEETINRWLIRCGVTAVNGRVLDAQGCCSVALEDGQEVLVMLPANQTCVYFYGLVGELDLSRDNGVLTLAMTLNLDPAYTRGAALGFDPERRQLLLRAVHPLEQARDDELDRVLRNFGELVRQLRDYVERYRHQAPASATPRTAREGGSLNSLVLAAGGRLA</sequence>